<dbReference type="Pfam" id="PF10162">
    <property type="entry name" value="G8"/>
    <property type="match status" value="1"/>
</dbReference>
<organism evidence="7">
    <name type="scientific">Chlorella variabilis</name>
    <name type="common">Green alga</name>
    <dbReference type="NCBI Taxonomy" id="554065"/>
    <lineage>
        <taxon>Eukaryota</taxon>
        <taxon>Viridiplantae</taxon>
        <taxon>Chlorophyta</taxon>
        <taxon>core chlorophytes</taxon>
        <taxon>Trebouxiophyceae</taxon>
        <taxon>Chlorellales</taxon>
        <taxon>Chlorellaceae</taxon>
        <taxon>Chlorella clade</taxon>
        <taxon>Chlorella</taxon>
    </lineage>
</organism>
<dbReference type="RefSeq" id="XP_005847424.1">
    <property type="nucleotide sequence ID" value="XM_005847362.1"/>
</dbReference>
<keyword evidence="7" id="KW-1185">Reference proteome</keyword>
<dbReference type="PANTHER" id="PTHR47687:SF4">
    <property type="entry name" value="G8 DOMAIN-CONTAINING PROTEIN DDB_G0286311-RELATED"/>
    <property type="match status" value="1"/>
</dbReference>
<protein>
    <recommendedName>
        <fullName evidence="5">G8 domain-containing protein</fullName>
    </recommendedName>
</protein>
<feature type="compositionally biased region" description="Gly residues" evidence="3">
    <location>
        <begin position="1354"/>
        <end position="1365"/>
    </location>
</feature>
<dbReference type="SMART" id="SM00254">
    <property type="entry name" value="ShKT"/>
    <property type="match status" value="5"/>
</dbReference>
<dbReference type="OrthoDB" id="2014213at2759"/>
<gene>
    <name evidence="6" type="ORF">CHLNCDRAFT_134306</name>
</gene>
<dbReference type="InterPro" id="IPR055401">
    <property type="entry name" value="CEMIP_beta-hel_dom"/>
</dbReference>
<dbReference type="InterPro" id="IPR003582">
    <property type="entry name" value="ShKT_dom"/>
</dbReference>
<dbReference type="GeneID" id="17354739"/>
<feature type="region of interest" description="Disordered" evidence="3">
    <location>
        <begin position="1035"/>
        <end position="1059"/>
    </location>
</feature>
<evidence type="ECO:0000256" key="4">
    <source>
        <dbReference type="SAM" id="SignalP"/>
    </source>
</evidence>
<dbReference type="OMA" id="PPGGYSC"/>
<keyword evidence="4" id="KW-0732">Signal</keyword>
<dbReference type="PANTHER" id="PTHR47687">
    <property type="entry name" value="G8 DOMAIN-CONTAINING PROTEIN DDB_G0288475-RELATED"/>
    <property type="match status" value="1"/>
</dbReference>
<dbReference type="STRING" id="554065.E1ZFQ8"/>
<feature type="signal peptide" evidence="4">
    <location>
        <begin position="1"/>
        <end position="21"/>
    </location>
</feature>
<comment type="similarity">
    <text evidence="2">Belongs to the comF family.</text>
</comment>
<reference evidence="6 7" key="1">
    <citation type="journal article" date="2010" name="Plant Cell">
        <title>The Chlorella variabilis NC64A genome reveals adaptation to photosymbiosis, coevolution with viruses, and cryptic sex.</title>
        <authorList>
            <person name="Blanc G."/>
            <person name="Duncan G."/>
            <person name="Agarkova I."/>
            <person name="Borodovsky M."/>
            <person name="Gurnon J."/>
            <person name="Kuo A."/>
            <person name="Lindquist E."/>
            <person name="Lucas S."/>
            <person name="Pangilinan J."/>
            <person name="Polle J."/>
            <person name="Salamov A."/>
            <person name="Terry A."/>
            <person name="Yamada T."/>
            <person name="Dunigan D.D."/>
            <person name="Grigoriev I.V."/>
            <person name="Claverie J.M."/>
            <person name="Van Etten J.L."/>
        </authorList>
    </citation>
    <scope>NUCLEOTIDE SEQUENCE [LARGE SCALE GENOMIC DNA]</scope>
    <source>
        <strain evidence="6 7">NC64A</strain>
    </source>
</reference>
<evidence type="ECO:0000313" key="7">
    <source>
        <dbReference type="Proteomes" id="UP000008141"/>
    </source>
</evidence>
<evidence type="ECO:0000256" key="2">
    <source>
        <dbReference type="ARBA" id="ARBA00038413"/>
    </source>
</evidence>
<feature type="chain" id="PRO_5003156397" description="G8 domain-containing protein" evidence="4">
    <location>
        <begin position="22"/>
        <end position="1365"/>
    </location>
</feature>
<dbReference type="EMBL" id="GL433845">
    <property type="protein sequence ID" value="EFN55322.1"/>
    <property type="molecule type" value="Genomic_DNA"/>
</dbReference>
<dbReference type="SMART" id="SM01225">
    <property type="entry name" value="G8"/>
    <property type="match status" value="1"/>
</dbReference>
<dbReference type="Pfam" id="PF24606">
    <property type="entry name" value="CEMIP_beta-hel"/>
    <property type="match status" value="1"/>
</dbReference>
<accession>E1ZFQ8</accession>
<proteinExistence type="inferred from homology"/>
<dbReference type="Proteomes" id="UP000008141">
    <property type="component" value="Unassembled WGS sequence"/>
</dbReference>
<dbReference type="KEGG" id="cvr:CHLNCDRAFT_134306"/>
<evidence type="ECO:0000313" key="6">
    <source>
        <dbReference type="EMBL" id="EFN55322.1"/>
    </source>
</evidence>
<dbReference type="eggNOG" id="ENOG502QRDD">
    <property type="taxonomic scope" value="Eukaryota"/>
</dbReference>
<feature type="domain" description="G8" evidence="5">
    <location>
        <begin position="145"/>
        <end position="264"/>
    </location>
</feature>
<sequence length="1365" mass="144337">MSGRLLCLAIAALCLAHWARGELVTSSTVPETQCRGDEQPGTYCFVASSTFPRLCDCVRNVCPSASIAETTNCFICDRGYGTYSTEEECMASEAEVQATGIDRASYPAPTFPPTACPAKSRASGTEQRSACPFQQPGLKNWNDPATWGGRLPSPSSTITLPANTKVLLAACMLQQGAMYRQIVIPAGSELILADEDMALEVGSILVSGALRAGGPDCRLAARLTLTFRSLPGIDPLNMALWVTKGGTLDLHGKLFAPTWTRLAKTAVGGAASLQLQDPVKGWEVGQQVVLTTTIWKDEQENQNEVVTVGGVSPDGRTLYLAAPLQYQHYGGPEYQAEVGLLSRNILIQGDAAAERSRRGPHVRVEGAARIRGVQAFRVGQTNVLGTYPFHWHLVGDASGQVATDNSVYRSFYRCLTIHGTNNLLVQNNVGFDITGHCFYIEDGVEEYNTLDHNLAAHVHVIGQPAAGYGQSGQTFAASASQPQPSDAAASGFYVSNPNNRLTSNAASGGYSGFIYPVLPKPIGPSRGAAIVPASRPMLRFDGNTAHSSGYMWFQAGCLYFGGRVYEDPKQGNRLYYNGGRHEFTTMDAAGRSPSFFQLTNTKVFLCMVGHMSWGQRFEVVNYQAYDIVRGATLFGQGLLQNAYINVQSANQRSQFPGRLDDLPPIAGFQWYDTRTMTIIKDATFANYKWQPQLGFHRMSVFYSMTHSDEFKPMGMSSTQNVTLVNVDHQAIARVDVRETGSSRMFNWMDYDGSASQRTGPSIVGSWPTWWQLAPDCAFEVCSAVPPTPANEIGYVALFGYRGSQARRMDITKNEGVTGVTGNTGWYFHFAGGAPKYQELWLSQVPVGSQIIFATRYPQGTKFQVSRTFKWFKGLSRGLAQASSLSQVVNGDGLSYFFDGHHLFLKLVDPGNSETKNIDFCRGGVCVRGSRFFSLLYSIRATTLSCSGAFCPMPEQRDDIPDALPGSTAMRATPAAPSSAPAPAGGSASCADVQPTDGSTCAQKKAWGQCGVGWMAQAGWCAATCGRCSPQQDDDVVAAGTPPPPPPPAPTPTPTGTCMDAQPTDGSTCSQKKLWGQCGAGWMAQAGWCAATCGRCSQPAPQPGVASAGCTDVAPPGGFSCLQQKAWGKCSEAWVQCSESWMSAGNYCAATCGACQAGGASVAAVEGIGAVGGTENATAVPACVDVAPPGLFSCQEQQAWGMCDALNATGFCAVTCGSCAPDAADALCDDIATPDGTPCSQTLAGARCGSPYVQRGGYCRATCGACQQQGGAAVQALCGDVPTPDGVTCMEQRMFGACNSTYLVVGSYCNLSCGRCPAAAQLAAVEAATQPAGEAPTVGAAQPASEPSVTAAAGRGSGGRRLAGGM</sequence>
<evidence type="ECO:0000256" key="1">
    <source>
        <dbReference type="ARBA" id="ARBA00023180"/>
    </source>
</evidence>
<dbReference type="PROSITE" id="PS51484">
    <property type="entry name" value="G8"/>
    <property type="match status" value="1"/>
</dbReference>
<keyword evidence="1" id="KW-0325">Glycoprotein</keyword>
<dbReference type="InParanoid" id="E1ZFQ8"/>
<name>E1ZFQ8_CHLVA</name>
<evidence type="ECO:0000256" key="3">
    <source>
        <dbReference type="SAM" id="MobiDB-lite"/>
    </source>
</evidence>
<evidence type="ECO:0000259" key="5">
    <source>
        <dbReference type="PROSITE" id="PS51484"/>
    </source>
</evidence>
<dbReference type="InterPro" id="IPR019316">
    <property type="entry name" value="G8_domain"/>
</dbReference>
<feature type="region of interest" description="Disordered" evidence="3">
    <location>
        <begin position="1334"/>
        <end position="1365"/>
    </location>
</feature>
<feature type="region of interest" description="Disordered" evidence="3">
    <location>
        <begin position="956"/>
        <end position="990"/>
    </location>
</feature>
<feature type="compositionally biased region" description="Pro residues" evidence="3">
    <location>
        <begin position="1040"/>
        <end position="1052"/>
    </location>
</feature>
<dbReference type="InterPro" id="IPR052334">
    <property type="entry name" value="G8_domain-comF-like"/>
</dbReference>
<feature type="compositionally biased region" description="Low complexity" evidence="3">
    <location>
        <begin position="973"/>
        <end position="988"/>
    </location>
</feature>